<dbReference type="AlphaFoldDB" id="A0A0R2A365"/>
<comment type="caution">
    <text evidence="2">The sequence shown here is derived from an EMBL/GenBank/DDBJ whole genome shotgun (WGS) entry which is preliminary data.</text>
</comment>
<dbReference type="RefSeq" id="WP_057779464.1">
    <property type="nucleotide sequence ID" value="NZ_AYYY01000043.1"/>
</dbReference>
<dbReference type="Pfam" id="PF05133">
    <property type="entry name" value="SPP1_portal"/>
    <property type="match status" value="1"/>
</dbReference>
<dbReference type="PIRSF" id="PIRSF011911">
    <property type="entry name" value="A118_put_portal"/>
    <property type="match status" value="1"/>
</dbReference>
<dbReference type="NCBIfam" id="TIGR01542">
    <property type="entry name" value="A118_put_portal"/>
    <property type="match status" value="1"/>
</dbReference>
<accession>A0A0R2A365</accession>
<feature type="region of interest" description="Disordered" evidence="1">
    <location>
        <begin position="486"/>
        <end position="505"/>
    </location>
</feature>
<sequence>MGLFDSIKKFLWKEGGKMGIGKSLVNITDDERINIDPSEYERINKDLVYYSGLPSDVKYHTSDGQETIRKQIGVNMTEKVARRLASIVFNEKCEISFENTALSDFINGVLESNNFKNEFEMRLEQAIVCGGIAVRPYVDGNQIKLAWARADQFYPLQSNTNNISEAALASITTQIENDTVMYYTMLEFHQWKDGQYTITNELYRSDVKDSVGTSVPLDSIDKYKGIEPEVTLDGDQMINPLFCYMRMPGANNISLESPLGLGIVDNNKHTLDNINNTNDAFMWEIKAGKRRIVVPASMLKTDKAHKLMFDASDGVYEGLNTENGDVIQDLTKDIRTQEYTDAMNFWLKQLESGVGLADGTFSFDPKTGIQTATAVVSENSMTYQTRSSILTNVSAFINDLCTAILELAQSSQLFDGHQALFSLPDGVDMHNLKMNVHYDDGVFVDKDAQAKQDMLAVSSRIMPKVQFLMRNYGLSQNDAQDWVDQVQAETPEPAPSAETGMFGGE</sequence>
<dbReference type="InterPro" id="IPR006432">
    <property type="entry name" value="Phage_portal_A118-type"/>
</dbReference>
<dbReference type="EMBL" id="AYYY01000043">
    <property type="protein sequence ID" value="KRM61039.1"/>
    <property type="molecule type" value="Genomic_DNA"/>
</dbReference>
<keyword evidence="3" id="KW-1185">Reference proteome</keyword>
<evidence type="ECO:0000256" key="1">
    <source>
        <dbReference type="SAM" id="MobiDB-lite"/>
    </source>
</evidence>
<dbReference type="Proteomes" id="UP000051733">
    <property type="component" value="Unassembled WGS sequence"/>
</dbReference>
<evidence type="ECO:0000313" key="3">
    <source>
        <dbReference type="Proteomes" id="UP000051733"/>
    </source>
</evidence>
<proteinExistence type="predicted"/>
<name>A0A0R2A365_9LACO</name>
<dbReference type="OrthoDB" id="1641671at2"/>
<reference evidence="2 3" key="1">
    <citation type="journal article" date="2015" name="Genome Announc.">
        <title>Expanding the biotechnology potential of lactobacilli through comparative genomics of 213 strains and associated genera.</title>
        <authorList>
            <person name="Sun Z."/>
            <person name="Harris H.M."/>
            <person name="McCann A."/>
            <person name="Guo C."/>
            <person name="Argimon S."/>
            <person name="Zhang W."/>
            <person name="Yang X."/>
            <person name="Jeffery I.B."/>
            <person name="Cooney J.C."/>
            <person name="Kagawa T.F."/>
            <person name="Liu W."/>
            <person name="Song Y."/>
            <person name="Salvetti E."/>
            <person name="Wrobel A."/>
            <person name="Rasinkangas P."/>
            <person name="Parkhill J."/>
            <person name="Rea M.C."/>
            <person name="O'Sullivan O."/>
            <person name="Ritari J."/>
            <person name="Douillard F.P."/>
            <person name="Paul Ross R."/>
            <person name="Yang R."/>
            <person name="Briner A.E."/>
            <person name="Felis G.E."/>
            <person name="de Vos W.M."/>
            <person name="Barrangou R."/>
            <person name="Klaenhammer T.R."/>
            <person name="Caufield P.W."/>
            <person name="Cui Y."/>
            <person name="Zhang H."/>
            <person name="O'Toole P.W."/>
        </authorList>
    </citation>
    <scope>NUCLEOTIDE SEQUENCE [LARGE SCALE GENOMIC DNA]</scope>
    <source>
        <strain evidence="2 3">DSM 20634</strain>
    </source>
</reference>
<dbReference type="PATRIC" id="fig|1423813.3.peg.2297"/>
<evidence type="ECO:0000313" key="2">
    <source>
        <dbReference type="EMBL" id="KRM61039.1"/>
    </source>
</evidence>
<dbReference type="STRING" id="1423813.FC26_GL002255"/>
<gene>
    <name evidence="2" type="ORF">FC26_GL002255</name>
</gene>
<protein>
    <submittedName>
        <fullName evidence="2">Minor capsid protein</fullName>
    </submittedName>
</protein>
<dbReference type="InterPro" id="IPR021145">
    <property type="entry name" value="Portal_protein_SPP1_Gp6-like"/>
</dbReference>
<organism evidence="2 3">
    <name type="scientific">Paucilactobacillus vaccinostercus DSM 20634</name>
    <dbReference type="NCBI Taxonomy" id="1423813"/>
    <lineage>
        <taxon>Bacteria</taxon>
        <taxon>Bacillati</taxon>
        <taxon>Bacillota</taxon>
        <taxon>Bacilli</taxon>
        <taxon>Lactobacillales</taxon>
        <taxon>Lactobacillaceae</taxon>
        <taxon>Paucilactobacillus</taxon>
    </lineage>
</organism>